<organism evidence="2 3">
    <name type="scientific">Lepidopterella palustris CBS 459.81</name>
    <dbReference type="NCBI Taxonomy" id="1314670"/>
    <lineage>
        <taxon>Eukaryota</taxon>
        <taxon>Fungi</taxon>
        <taxon>Dikarya</taxon>
        <taxon>Ascomycota</taxon>
        <taxon>Pezizomycotina</taxon>
        <taxon>Dothideomycetes</taxon>
        <taxon>Pleosporomycetidae</taxon>
        <taxon>Mytilinidiales</taxon>
        <taxon>Argynnaceae</taxon>
        <taxon>Lepidopterella</taxon>
    </lineage>
</organism>
<feature type="transmembrane region" description="Helical" evidence="1">
    <location>
        <begin position="178"/>
        <end position="198"/>
    </location>
</feature>
<dbReference type="Proteomes" id="UP000250266">
    <property type="component" value="Unassembled WGS sequence"/>
</dbReference>
<keyword evidence="3" id="KW-1185">Reference proteome</keyword>
<sequence>MTSTVLPISPLVSMALLPVLSRTCSLISDYLLTSKESPFEETRSLLGDYNHKPLYLLFIFICAAGLSTLPYLSATNPKPKAAAEPAADLATSPTAESCLRTNVNSVIDANDWRLTLRIFLHLLACRMVEEFVTVLDGEYVVLRVWRRRIVYQVLAMENPIRLKQLQDAAISYYETSHYLFLVQLIAILFTELFLHTASRLGWLGWLWRIPIISIIFAAPVHIYLILRIARKASGRKRALKSIQNASEEGGLIGWSTRKLPRRRG</sequence>
<keyword evidence="1" id="KW-0472">Membrane</keyword>
<feature type="transmembrane region" description="Helical" evidence="1">
    <location>
        <begin position="54"/>
        <end position="72"/>
    </location>
</feature>
<keyword evidence="1" id="KW-1133">Transmembrane helix</keyword>
<feature type="transmembrane region" description="Helical" evidence="1">
    <location>
        <begin position="204"/>
        <end position="226"/>
    </location>
</feature>
<gene>
    <name evidence="2" type="ORF">K432DRAFT_409195</name>
</gene>
<proteinExistence type="predicted"/>
<evidence type="ECO:0000313" key="2">
    <source>
        <dbReference type="EMBL" id="OCK75248.1"/>
    </source>
</evidence>
<dbReference type="EMBL" id="KV745344">
    <property type="protein sequence ID" value="OCK75248.1"/>
    <property type="molecule type" value="Genomic_DNA"/>
</dbReference>
<evidence type="ECO:0000313" key="3">
    <source>
        <dbReference type="Proteomes" id="UP000250266"/>
    </source>
</evidence>
<dbReference type="AlphaFoldDB" id="A0A8E2E0Z2"/>
<evidence type="ECO:0000256" key="1">
    <source>
        <dbReference type="SAM" id="Phobius"/>
    </source>
</evidence>
<reference evidence="2 3" key="1">
    <citation type="journal article" date="2016" name="Nat. Commun.">
        <title>Ectomycorrhizal ecology is imprinted in the genome of the dominant symbiotic fungus Cenococcum geophilum.</title>
        <authorList>
            <consortium name="DOE Joint Genome Institute"/>
            <person name="Peter M."/>
            <person name="Kohler A."/>
            <person name="Ohm R.A."/>
            <person name="Kuo A."/>
            <person name="Krutzmann J."/>
            <person name="Morin E."/>
            <person name="Arend M."/>
            <person name="Barry K.W."/>
            <person name="Binder M."/>
            <person name="Choi C."/>
            <person name="Clum A."/>
            <person name="Copeland A."/>
            <person name="Grisel N."/>
            <person name="Haridas S."/>
            <person name="Kipfer T."/>
            <person name="LaButti K."/>
            <person name="Lindquist E."/>
            <person name="Lipzen A."/>
            <person name="Maire R."/>
            <person name="Meier B."/>
            <person name="Mihaltcheva S."/>
            <person name="Molinier V."/>
            <person name="Murat C."/>
            <person name="Poggeler S."/>
            <person name="Quandt C.A."/>
            <person name="Sperisen C."/>
            <person name="Tritt A."/>
            <person name="Tisserant E."/>
            <person name="Crous P.W."/>
            <person name="Henrissat B."/>
            <person name="Nehls U."/>
            <person name="Egli S."/>
            <person name="Spatafora J.W."/>
            <person name="Grigoriev I.V."/>
            <person name="Martin F.M."/>
        </authorList>
    </citation>
    <scope>NUCLEOTIDE SEQUENCE [LARGE SCALE GENOMIC DNA]</scope>
    <source>
        <strain evidence="2 3">CBS 459.81</strain>
    </source>
</reference>
<name>A0A8E2E0Z2_9PEZI</name>
<protein>
    <submittedName>
        <fullName evidence="2">Uncharacterized protein</fullName>
    </submittedName>
</protein>
<accession>A0A8E2E0Z2</accession>
<keyword evidence="1" id="KW-0812">Transmembrane</keyword>